<protein>
    <submittedName>
        <fullName evidence="4">Protein disulfide-isomerase-like protein EhSep2</fullName>
    </submittedName>
</protein>
<dbReference type="Gene3D" id="3.40.1740.10">
    <property type="entry name" value="VC0467-like"/>
    <property type="match status" value="1"/>
</dbReference>
<dbReference type="InterPro" id="IPR013766">
    <property type="entry name" value="Thioredoxin_domain"/>
</dbReference>
<evidence type="ECO:0000256" key="2">
    <source>
        <dbReference type="ARBA" id="ARBA00022729"/>
    </source>
</evidence>
<comment type="caution">
    <text evidence="4">The sequence shown here is derived from an EMBL/GenBank/DDBJ whole genome shotgun (WGS) entry which is preliminary data.</text>
</comment>
<dbReference type="Gene3D" id="3.40.30.10">
    <property type="entry name" value="Glutaredoxin"/>
    <property type="match status" value="1"/>
</dbReference>
<proteinExistence type="inferred from homology"/>
<feature type="domain" description="Thioredoxin" evidence="3">
    <location>
        <begin position="247"/>
        <end position="367"/>
    </location>
</feature>
<dbReference type="InterPro" id="IPR051063">
    <property type="entry name" value="PDI"/>
</dbReference>
<dbReference type="InterPro" id="IPR036249">
    <property type="entry name" value="Thioredoxin-like_sf"/>
</dbReference>
<name>A0A1Q9E4J3_SYMMI</name>
<accession>A0A1Q9E4J3</accession>
<dbReference type="GO" id="GO:0005783">
    <property type="term" value="C:endoplasmic reticulum"/>
    <property type="evidence" value="ECO:0007669"/>
    <property type="project" value="TreeGrafter"/>
</dbReference>
<dbReference type="SUPFAM" id="SSF52833">
    <property type="entry name" value="Thioredoxin-like"/>
    <property type="match status" value="1"/>
</dbReference>
<comment type="similarity">
    <text evidence="1">Belongs to the protein disulfide isomerase family.</text>
</comment>
<keyword evidence="5" id="KW-1185">Reference proteome</keyword>
<evidence type="ECO:0000256" key="1">
    <source>
        <dbReference type="ARBA" id="ARBA00006347"/>
    </source>
</evidence>
<dbReference type="Proteomes" id="UP000186817">
    <property type="component" value="Unassembled WGS sequence"/>
</dbReference>
<dbReference type="GO" id="GO:0003756">
    <property type="term" value="F:protein disulfide isomerase activity"/>
    <property type="evidence" value="ECO:0007669"/>
    <property type="project" value="TreeGrafter"/>
</dbReference>
<dbReference type="Pfam" id="PF00085">
    <property type="entry name" value="Thioredoxin"/>
    <property type="match status" value="1"/>
</dbReference>
<organism evidence="4 5">
    <name type="scientific">Symbiodinium microadriaticum</name>
    <name type="common">Dinoflagellate</name>
    <name type="synonym">Zooxanthella microadriatica</name>
    <dbReference type="NCBI Taxonomy" id="2951"/>
    <lineage>
        <taxon>Eukaryota</taxon>
        <taxon>Sar</taxon>
        <taxon>Alveolata</taxon>
        <taxon>Dinophyceae</taxon>
        <taxon>Suessiales</taxon>
        <taxon>Symbiodiniaceae</taxon>
        <taxon>Symbiodinium</taxon>
    </lineage>
</organism>
<dbReference type="PANTHER" id="PTHR45672">
    <property type="entry name" value="PROTEIN DISULFIDE-ISOMERASE C17H9.14C-RELATED"/>
    <property type="match status" value="1"/>
</dbReference>
<dbReference type="InterPro" id="IPR003774">
    <property type="entry name" value="AlgH-like"/>
</dbReference>
<dbReference type="PANTHER" id="PTHR45672:SF3">
    <property type="entry name" value="THIOREDOXIN DOMAIN-CONTAINING PROTEIN 5"/>
    <property type="match status" value="1"/>
</dbReference>
<dbReference type="OrthoDB" id="409362at2759"/>
<dbReference type="EMBL" id="LSRX01000266">
    <property type="protein sequence ID" value="OLQ02336.1"/>
    <property type="molecule type" value="Genomic_DNA"/>
</dbReference>
<dbReference type="Pfam" id="PF02622">
    <property type="entry name" value="DUF179"/>
    <property type="match status" value="1"/>
</dbReference>
<sequence length="429" mass="47018">MCHTWASLVKCQKVPIEVRISPGGCVQHASQLTRATAKHDFGGDLLCDQATSEVMTEIETTVESEDDSYRAEPRPGGVPQVLQSFDPLGNYQILPGDFLMTHPISCIAEPVFDQAVVILHTNSDHPLTDSGVVRGLVLNKRLNTTFKQLLERAQDPQDKKWAEKLSEIPAAAELRVFRGGPVIVGSSLQANIDWVHSFPDVSEATQVAQGVWFGGKIEEVLERAAAFEEPPLRIMLGYAAWQGNCGLSNGASAANFVAFSRTHTLPQLRWPAVMAFRALALAALFQGVAGHCKKLKPDWDKLMDEFSGSPGSLVADVDCTTEGQSLCTKFGIQGYPTIKYGEPGDLKDYQGGRDFDTLKKFAEENLGPTCGPANMDLCSPEMKKKIEGYLAMSPDRLEGKIRNSIRIVEEEVPIMKKVMAHMKKAKSEL</sequence>
<dbReference type="PROSITE" id="PS51352">
    <property type="entry name" value="THIOREDOXIN_2"/>
    <property type="match status" value="1"/>
</dbReference>
<evidence type="ECO:0000259" key="3">
    <source>
        <dbReference type="PROSITE" id="PS51352"/>
    </source>
</evidence>
<dbReference type="SUPFAM" id="SSF143456">
    <property type="entry name" value="VC0467-like"/>
    <property type="match status" value="1"/>
</dbReference>
<evidence type="ECO:0000313" key="5">
    <source>
        <dbReference type="Proteomes" id="UP000186817"/>
    </source>
</evidence>
<keyword evidence="4" id="KW-0413">Isomerase</keyword>
<reference evidence="4 5" key="1">
    <citation type="submission" date="2016-02" db="EMBL/GenBank/DDBJ databases">
        <title>Genome analysis of coral dinoflagellate symbionts highlights evolutionary adaptations to a symbiotic lifestyle.</title>
        <authorList>
            <person name="Aranda M."/>
            <person name="Li Y."/>
            <person name="Liew Y.J."/>
            <person name="Baumgarten S."/>
            <person name="Simakov O."/>
            <person name="Wilson M."/>
            <person name="Piel J."/>
            <person name="Ashoor H."/>
            <person name="Bougouffa S."/>
            <person name="Bajic V.B."/>
            <person name="Ryu T."/>
            <person name="Ravasi T."/>
            <person name="Bayer T."/>
            <person name="Micklem G."/>
            <person name="Kim H."/>
            <person name="Bhak J."/>
            <person name="Lajeunesse T.C."/>
            <person name="Voolstra C.R."/>
        </authorList>
    </citation>
    <scope>NUCLEOTIDE SEQUENCE [LARGE SCALE GENOMIC DNA]</scope>
    <source>
        <strain evidence="4 5">CCMP2467</strain>
    </source>
</reference>
<keyword evidence="2" id="KW-0732">Signal</keyword>
<evidence type="ECO:0000313" key="4">
    <source>
        <dbReference type="EMBL" id="OLQ02336.1"/>
    </source>
</evidence>
<dbReference type="AlphaFoldDB" id="A0A1Q9E4J3"/>
<gene>
    <name evidence="4" type="primary">SEP2</name>
    <name evidence="4" type="ORF">AK812_SmicGene14817</name>
</gene>
<dbReference type="GO" id="GO:0006457">
    <property type="term" value="P:protein folding"/>
    <property type="evidence" value="ECO:0007669"/>
    <property type="project" value="TreeGrafter"/>
</dbReference>